<dbReference type="FunFam" id="3.30.200.20:FF:000055">
    <property type="entry name" value="Receptor protein serine/threonine kinase"/>
    <property type="match status" value="1"/>
</dbReference>
<evidence type="ECO:0000256" key="9">
    <source>
        <dbReference type="ARBA" id="ARBA00022723"/>
    </source>
</evidence>
<evidence type="ECO:0000256" key="5">
    <source>
        <dbReference type="ARBA" id="ARBA00012401"/>
    </source>
</evidence>
<dbReference type="AlphaFoldDB" id="A0A6I8VY07"/>
<evidence type="ECO:0000256" key="11">
    <source>
        <dbReference type="ARBA" id="ARBA00022741"/>
    </source>
</evidence>
<dbReference type="Gene3D" id="2.10.60.10">
    <property type="entry name" value="CD59"/>
    <property type="match status" value="1"/>
</dbReference>
<evidence type="ECO:0000256" key="2">
    <source>
        <dbReference type="ARBA" id="ARBA00001946"/>
    </source>
</evidence>
<evidence type="ECO:0000256" key="17">
    <source>
        <dbReference type="ARBA" id="ARBA00023170"/>
    </source>
</evidence>
<evidence type="ECO:0000256" key="4">
    <source>
        <dbReference type="ARBA" id="ARBA00009605"/>
    </source>
</evidence>
<keyword evidence="23" id="KW-1185">Reference proteome</keyword>
<feature type="domain" description="GS" evidence="22">
    <location>
        <begin position="248"/>
        <end position="278"/>
    </location>
</feature>
<feature type="binding site" evidence="18">
    <location>
        <position position="306"/>
    </location>
    <ligand>
        <name>ATP</name>
        <dbReference type="ChEBI" id="CHEBI:30616"/>
    </ligand>
</feature>
<evidence type="ECO:0000259" key="22">
    <source>
        <dbReference type="PROSITE" id="PS51256"/>
    </source>
</evidence>
<evidence type="ECO:0000256" key="19">
    <source>
        <dbReference type="SAM" id="Phobius"/>
    </source>
</evidence>
<evidence type="ECO:0000256" key="10">
    <source>
        <dbReference type="ARBA" id="ARBA00022729"/>
    </source>
</evidence>
<keyword evidence="17 24" id="KW-0675">Receptor</keyword>
<dbReference type="InParanoid" id="A0A6I8VY07"/>
<dbReference type="GO" id="GO:0005886">
    <property type="term" value="C:plasma membrane"/>
    <property type="evidence" value="ECO:0007669"/>
    <property type="project" value="TreeGrafter"/>
</dbReference>
<dbReference type="InterPro" id="IPR000333">
    <property type="entry name" value="TGFB_receptor"/>
</dbReference>
<keyword evidence="12" id="KW-0418">Kinase</keyword>
<evidence type="ECO:0000256" key="6">
    <source>
        <dbReference type="ARBA" id="ARBA00022527"/>
    </source>
</evidence>
<keyword evidence="13 18" id="KW-0067">ATP-binding</keyword>
<dbReference type="ExpressionAtlas" id="A0A6I8VY07">
    <property type="expression patterns" value="baseline"/>
</dbReference>
<dbReference type="RefSeq" id="XP_033235980.1">
    <property type="nucleotide sequence ID" value="XM_033380089.1"/>
</dbReference>
<keyword evidence="11 18" id="KW-0547">Nucleotide-binding</keyword>
<dbReference type="InterPro" id="IPR008271">
    <property type="entry name" value="Ser/Thr_kinase_AS"/>
</dbReference>
<name>A0A6I8VY07_DROPS</name>
<evidence type="ECO:0000256" key="12">
    <source>
        <dbReference type="ARBA" id="ARBA00022777"/>
    </source>
</evidence>
<comment type="similarity">
    <text evidence="4">Belongs to the protein kinase superfamily. TKL Ser/Thr protein kinase family. TGFB receptor subfamily.</text>
</comment>
<dbReference type="CDD" id="cd14144">
    <property type="entry name" value="STKc_BMPR1"/>
    <property type="match status" value="1"/>
</dbReference>
<reference evidence="24" key="1">
    <citation type="submission" date="2025-08" db="UniProtKB">
        <authorList>
            <consortium name="RefSeq"/>
        </authorList>
    </citation>
    <scope>IDENTIFICATION</scope>
    <source>
        <strain evidence="24">MV-25-SWS-2005</strain>
        <tissue evidence="24">Whole body</tissue>
    </source>
</reference>
<keyword evidence="14" id="KW-0460">Magnesium</keyword>
<dbReference type="GO" id="GO:0004675">
    <property type="term" value="F:transmembrane receptor protein serine/threonine kinase activity"/>
    <property type="evidence" value="ECO:0007669"/>
    <property type="project" value="UniProtKB-EC"/>
</dbReference>
<dbReference type="GO" id="GO:0071363">
    <property type="term" value="P:cellular response to growth factor stimulus"/>
    <property type="evidence" value="ECO:0007669"/>
    <property type="project" value="TreeGrafter"/>
</dbReference>
<dbReference type="FunFam" id="1.10.510.10:FF:000018">
    <property type="entry name" value="Receptor protein serine/threonine kinase"/>
    <property type="match status" value="1"/>
</dbReference>
<dbReference type="FunCoup" id="A0A6I8VY07">
    <property type="interactions" value="880"/>
</dbReference>
<dbReference type="Gene3D" id="1.10.510.10">
    <property type="entry name" value="Transferase(Phosphotransferase) domain 1"/>
    <property type="match status" value="1"/>
</dbReference>
<accession>A0A6I8VY07</accession>
<evidence type="ECO:0000256" key="8">
    <source>
        <dbReference type="ARBA" id="ARBA00022692"/>
    </source>
</evidence>
<dbReference type="Pfam" id="PF08515">
    <property type="entry name" value="TGF_beta_GS"/>
    <property type="match status" value="1"/>
</dbReference>
<sequence length="588" mass="65780">MCCFSFVSCVFVVFVHLISGEFSANVWPDDEAIAAALNAMEMGPGPSLEGFEAITHDKEKVMEIGKFDLKIKAKRAQKRSLKIRRGPPMIARSLTCYCDGSCPGNVSNGTCETRPGGSCFSAVQELYDETSGMYEEERTYGCMPPEDNGGLLMCKVAAVPHLHGKNIVCCDKEDLCNRDLHPTFTPKMTTPAPELPVSSESVHTLALFASIIVCLSVFMLIVATLCLTYKRREKLRKQPRLINSMYNSQLSPLSQLVEQSSGSGSGLPLLVQRTIAKQIQMVRLVGKGRYGEVWLAKWRDERVAVKTFFTTEEASWFRETEIYQTVLMRHENILGFIAADIKGNGSWTQMLLITDYHEMGSLHDYLSMSVINPQKLQLLAYSLASGLAHLHDEIFGTPGKPAIAHRDIKSKNILVKRNGQCAIADFGLAVKYNSELDEIHIAQNTRVGTRRYMAPEVLSQALNAQQFEEFKRADMYSVGLVLWEMARRCYTPISGTKTTTCEDYALPYHDVVPSDPTFEDMHAVVCVKGFRPPIPSRWQEDDVLATISKIMLECWHPNPTVRLTALRVKKTLGRLEADCLIDVPMKIV</sequence>
<feature type="chain" id="PRO_5026013671" description="receptor protein serine/threonine kinase" evidence="20">
    <location>
        <begin position="21"/>
        <end position="588"/>
    </location>
</feature>
<dbReference type="GO" id="GO:0046872">
    <property type="term" value="F:metal ion binding"/>
    <property type="evidence" value="ECO:0007669"/>
    <property type="project" value="UniProtKB-KW"/>
</dbReference>
<dbReference type="Gene3D" id="3.30.200.20">
    <property type="entry name" value="Phosphorylase Kinase, domain 1"/>
    <property type="match status" value="1"/>
</dbReference>
<comment type="subcellular location">
    <subcellularLocation>
        <location evidence="3">Membrane</location>
        <topology evidence="3">Single-pass type I membrane protein</topology>
    </subcellularLocation>
</comment>
<evidence type="ECO:0000256" key="1">
    <source>
        <dbReference type="ARBA" id="ARBA00001936"/>
    </source>
</evidence>
<dbReference type="InterPro" id="IPR011009">
    <property type="entry name" value="Kinase-like_dom_sf"/>
</dbReference>
<dbReference type="InterPro" id="IPR000719">
    <property type="entry name" value="Prot_kinase_dom"/>
</dbReference>
<keyword evidence="16 19" id="KW-0472">Membrane</keyword>
<dbReference type="SUPFAM" id="SSF56112">
    <property type="entry name" value="Protein kinase-like (PK-like)"/>
    <property type="match status" value="1"/>
</dbReference>
<dbReference type="EC" id="2.7.11.30" evidence="5"/>
<evidence type="ECO:0000313" key="23">
    <source>
        <dbReference type="Proteomes" id="UP000001819"/>
    </source>
</evidence>
<dbReference type="SMART" id="SM00220">
    <property type="entry name" value="S_TKc"/>
    <property type="match status" value="1"/>
</dbReference>
<gene>
    <name evidence="24" type="primary">tkv</name>
</gene>
<dbReference type="PROSITE" id="PS00108">
    <property type="entry name" value="PROTEIN_KINASE_ST"/>
    <property type="match status" value="1"/>
</dbReference>
<evidence type="ECO:0000256" key="16">
    <source>
        <dbReference type="ARBA" id="ARBA00023136"/>
    </source>
</evidence>
<dbReference type="InterPro" id="IPR017441">
    <property type="entry name" value="Protein_kinase_ATP_BS"/>
</dbReference>
<keyword evidence="8 19" id="KW-0812">Transmembrane</keyword>
<evidence type="ECO:0000256" key="13">
    <source>
        <dbReference type="ARBA" id="ARBA00022840"/>
    </source>
</evidence>
<dbReference type="PANTHER" id="PTHR23255:SF106">
    <property type="entry name" value="RECEPTOR PROTEIN SERINE_THREONINE KINASE"/>
    <property type="match status" value="1"/>
</dbReference>
<dbReference type="PROSITE" id="PS00107">
    <property type="entry name" value="PROTEIN_KINASE_ATP"/>
    <property type="match status" value="1"/>
</dbReference>
<dbReference type="GO" id="GO:0005524">
    <property type="term" value="F:ATP binding"/>
    <property type="evidence" value="ECO:0007669"/>
    <property type="project" value="UniProtKB-UniRule"/>
</dbReference>
<keyword evidence="15 19" id="KW-1133">Transmembrane helix</keyword>
<feature type="domain" description="Protein kinase" evidence="21">
    <location>
        <begin position="279"/>
        <end position="575"/>
    </location>
</feature>
<dbReference type="SUPFAM" id="SSF57302">
    <property type="entry name" value="Snake toxin-like"/>
    <property type="match status" value="1"/>
</dbReference>
<keyword evidence="6" id="KW-0723">Serine/threonine-protein kinase</keyword>
<dbReference type="InterPro" id="IPR000472">
    <property type="entry name" value="Activin_recp"/>
</dbReference>
<feature type="signal peptide" evidence="20">
    <location>
        <begin position="1"/>
        <end position="20"/>
    </location>
</feature>
<dbReference type="InterPro" id="IPR045860">
    <property type="entry name" value="Snake_toxin-like_sf"/>
</dbReference>
<dbReference type="PANTHER" id="PTHR23255">
    <property type="entry name" value="TRANSFORMING GROWTH FACTOR-BETA RECEPTOR TYPE I AND II"/>
    <property type="match status" value="1"/>
</dbReference>
<evidence type="ECO:0000256" key="7">
    <source>
        <dbReference type="ARBA" id="ARBA00022679"/>
    </source>
</evidence>
<keyword evidence="9" id="KW-0479">Metal-binding</keyword>
<dbReference type="Pfam" id="PF01064">
    <property type="entry name" value="Activin_recp"/>
    <property type="match status" value="1"/>
</dbReference>
<protein>
    <recommendedName>
        <fullName evidence="5">receptor protein serine/threonine kinase</fullName>
        <ecNumber evidence="5">2.7.11.30</ecNumber>
    </recommendedName>
</protein>
<dbReference type="FunFam" id="2.10.60.10:FF:000021">
    <property type="entry name" value="Receptor protein serine/threonine kinase"/>
    <property type="match status" value="1"/>
</dbReference>
<dbReference type="SMART" id="SM00467">
    <property type="entry name" value="GS"/>
    <property type="match status" value="1"/>
</dbReference>
<comment type="cofactor">
    <cofactor evidence="2">
        <name>Mg(2+)</name>
        <dbReference type="ChEBI" id="CHEBI:18420"/>
    </cofactor>
</comment>
<dbReference type="Proteomes" id="UP000001819">
    <property type="component" value="Chromosome 4"/>
</dbReference>
<evidence type="ECO:0000259" key="21">
    <source>
        <dbReference type="PROSITE" id="PS50011"/>
    </source>
</evidence>
<dbReference type="PROSITE" id="PS50011">
    <property type="entry name" value="PROTEIN_KINASE_DOM"/>
    <property type="match status" value="1"/>
</dbReference>
<dbReference type="Pfam" id="PF00069">
    <property type="entry name" value="Pkinase"/>
    <property type="match status" value="1"/>
</dbReference>
<evidence type="ECO:0000256" key="18">
    <source>
        <dbReference type="PROSITE-ProRule" id="PRU10141"/>
    </source>
</evidence>
<dbReference type="InterPro" id="IPR003605">
    <property type="entry name" value="GS_dom"/>
</dbReference>
<dbReference type="GO" id="GO:0043235">
    <property type="term" value="C:receptor complex"/>
    <property type="evidence" value="ECO:0007669"/>
    <property type="project" value="TreeGrafter"/>
</dbReference>
<dbReference type="PROSITE" id="PS51256">
    <property type="entry name" value="GS"/>
    <property type="match status" value="1"/>
</dbReference>
<proteinExistence type="inferred from homology"/>
<comment type="cofactor">
    <cofactor evidence="1">
        <name>Mn(2+)</name>
        <dbReference type="ChEBI" id="CHEBI:29035"/>
    </cofactor>
</comment>
<keyword evidence="7" id="KW-0808">Transferase</keyword>
<evidence type="ECO:0000256" key="15">
    <source>
        <dbReference type="ARBA" id="ARBA00022989"/>
    </source>
</evidence>
<evidence type="ECO:0000313" key="24">
    <source>
        <dbReference type="RefSeq" id="XP_033235980.1"/>
    </source>
</evidence>
<organism evidence="23 24">
    <name type="scientific">Drosophila pseudoobscura pseudoobscura</name>
    <name type="common">Fruit fly</name>
    <dbReference type="NCBI Taxonomy" id="46245"/>
    <lineage>
        <taxon>Eukaryota</taxon>
        <taxon>Metazoa</taxon>
        <taxon>Ecdysozoa</taxon>
        <taxon>Arthropoda</taxon>
        <taxon>Hexapoda</taxon>
        <taxon>Insecta</taxon>
        <taxon>Pterygota</taxon>
        <taxon>Neoptera</taxon>
        <taxon>Endopterygota</taxon>
        <taxon>Diptera</taxon>
        <taxon>Brachycera</taxon>
        <taxon>Muscomorpha</taxon>
        <taxon>Ephydroidea</taxon>
        <taxon>Drosophilidae</taxon>
        <taxon>Drosophila</taxon>
        <taxon>Sophophora</taxon>
    </lineage>
</organism>
<dbReference type="CDD" id="cd23596">
    <property type="entry name" value="TFP_LU_ECD_Tkv"/>
    <property type="match status" value="1"/>
</dbReference>
<feature type="transmembrane region" description="Helical" evidence="19">
    <location>
        <begin position="205"/>
        <end position="229"/>
    </location>
</feature>
<evidence type="ECO:0000256" key="20">
    <source>
        <dbReference type="SAM" id="SignalP"/>
    </source>
</evidence>
<keyword evidence="10 20" id="KW-0732">Signal</keyword>
<evidence type="ECO:0000256" key="3">
    <source>
        <dbReference type="ARBA" id="ARBA00004479"/>
    </source>
</evidence>
<evidence type="ECO:0000256" key="14">
    <source>
        <dbReference type="ARBA" id="ARBA00022842"/>
    </source>
</evidence>